<dbReference type="PANTHER" id="PTHR42648:SF26">
    <property type="entry name" value="INTEGRASE CATALYTIC DOMAIN-CONTAINING PROTEIN"/>
    <property type="match status" value="1"/>
</dbReference>
<dbReference type="Gene3D" id="3.30.420.10">
    <property type="entry name" value="Ribonuclease H-like superfamily/Ribonuclease H"/>
    <property type="match status" value="1"/>
</dbReference>
<dbReference type="GO" id="GO:0006508">
    <property type="term" value="P:proteolysis"/>
    <property type="evidence" value="ECO:0007669"/>
    <property type="project" value="UniProtKB-KW"/>
</dbReference>
<feature type="region of interest" description="Disordered" evidence="2">
    <location>
        <begin position="797"/>
        <end position="834"/>
    </location>
</feature>
<dbReference type="EMBL" id="KZ505596">
    <property type="protein sequence ID" value="PKU59088.1"/>
    <property type="molecule type" value="Genomic_DNA"/>
</dbReference>
<dbReference type="Proteomes" id="UP000233837">
    <property type="component" value="Unassembled WGS sequence"/>
</dbReference>
<dbReference type="GO" id="GO:0003676">
    <property type="term" value="F:nucleic acid binding"/>
    <property type="evidence" value="ECO:0007669"/>
    <property type="project" value="InterPro"/>
</dbReference>
<dbReference type="InterPro" id="IPR039537">
    <property type="entry name" value="Retrotran_Ty1/copia-like"/>
</dbReference>
<evidence type="ECO:0000256" key="1">
    <source>
        <dbReference type="ARBA" id="ARBA00022670"/>
    </source>
</evidence>
<evidence type="ECO:0000313" key="5">
    <source>
        <dbReference type="Proteomes" id="UP000233837"/>
    </source>
</evidence>
<gene>
    <name evidence="4" type="ORF">MA16_Dca028045</name>
</gene>
<accession>A0A2I0V6Q5</accession>
<feature type="compositionally biased region" description="Polar residues" evidence="2">
    <location>
        <begin position="797"/>
        <end position="830"/>
    </location>
</feature>
<keyword evidence="1" id="KW-0378">Hydrolase</keyword>
<keyword evidence="5" id="KW-1185">Reference proteome</keyword>
<organism evidence="4 5">
    <name type="scientific">Dendrobium catenatum</name>
    <dbReference type="NCBI Taxonomy" id="906689"/>
    <lineage>
        <taxon>Eukaryota</taxon>
        <taxon>Viridiplantae</taxon>
        <taxon>Streptophyta</taxon>
        <taxon>Embryophyta</taxon>
        <taxon>Tracheophyta</taxon>
        <taxon>Spermatophyta</taxon>
        <taxon>Magnoliopsida</taxon>
        <taxon>Liliopsida</taxon>
        <taxon>Asparagales</taxon>
        <taxon>Orchidaceae</taxon>
        <taxon>Epidendroideae</taxon>
        <taxon>Malaxideae</taxon>
        <taxon>Dendrobiinae</taxon>
        <taxon>Dendrobium</taxon>
    </lineage>
</organism>
<protein>
    <submittedName>
        <fullName evidence="4">Retrovirus-related Pol polyprotein from transposon TNT 1-94</fullName>
    </submittedName>
</protein>
<proteinExistence type="predicted"/>
<name>A0A2I0V6Q5_9ASPA</name>
<dbReference type="GO" id="GO:0008233">
    <property type="term" value="F:peptidase activity"/>
    <property type="evidence" value="ECO:0007669"/>
    <property type="project" value="UniProtKB-KW"/>
</dbReference>
<dbReference type="InterPro" id="IPR036397">
    <property type="entry name" value="RNaseH_sf"/>
</dbReference>
<dbReference type="InterPro" id="IPR012337">
    <property type="entry name" value="RNaseH-like_sf"/>
</dbReference>
<feature type="region of interest" description="Disordered" evidence="2">
    <location>
        <begin position="244"/>
        <end position="283"/>
    </location>
</feature>
<keyword evidence="1" id="KW-0645">Protease</keyword>
<dbReference type="Pfam" id="PF14223">
    <property type="entry name" value="Retrotran_gag_2"/>
    <property type="match status" value="1"/>
</dbReference>
<sequence>MAASSSADQAASTLPTAEFFNPQIPSSLKFLMSNIKHVIAQPLTADNHALWRAQILKLFRANGYEGFLTGLTKCPAQESSIISSPVTQQSPHNTWILIDQNLAAALYLVISPAILPYVLSAEHCSEIWAILDHHLQSSTRSITSQIKNELYVLSMKDKIMSQYLLDVKSNVDALAAAGSHLDAEEVIHYTLNGLPSTYQAFKTAIRTNLRPVTLDELYTLLCSEELNLTHETAKELQSLQLSGHSTALTATRGRGRGRTSSNRYRVDSRNSNPNPRTGKAPKPLITYQICSKNGHSVIKCWHHHDDTYNSEPASALFTLPTNQPAAEWFLDSGASSHLTSDPTNVLHPQPYHGSTQVTLGNGNTIPIHTTGKGILPTPAGSLKLSHLNLVPNLAFNLLSVHKLTSDNNCDITFSSSGYTIKDRKTQCPLLTGPCINGLYPLQLKGSPQDKNKQLALLSIQHVPDLWHRRLGHPSRYTLATIAHAHSNVHISPKNFSFDSCKMAKSHRLPTSISQTITHLPLYLIHFDVWGPVQTGSNQGYFYYVSFIDDFSKFTWVYPLIHKSYVFAKFLEFQHYAEHQFSQRIHILRTDNGGEYINNKFKTLCNHHGIIHQTSCPHTPFQNGVTKRKHRHLIETTRTLLLQASVPHALWVDTLLTATYLINRLPSPNTHQKSPNEILFNTPPDYTHLRVFGCLCYPWLKLYSNNKLSRISTPCVLIGYPTSQKGYRCLDPVSNKVYTSCNVIFDETQFPFSKIAQDTTSHSDNHIATPPLLLVPTTHLPSHLKPIQNIPSHLSNTSFTSGSTLPTTSAPQSNAACSQTASMQPGDNSDPQTHHMITRLKSGNSKPKQIFDLLHSTHADEPTTYTQAAKSEKWRHAMSQEFKPCKHRVRGS</sequence>
<dbReference type="Pfam" id="PF00665">
    <property type="entry name" value="rve"/>
    <property type="match status" value="1"/>
</dbReference>
<dbReference type="InterPro" id="IPR057670">
    <property type="entry name" value="SH3_retrovirus"/>
</dbReference>
<dbReference type="GO" id="GO:0015074">
    <property type="term" value="P:DNA integration"/>
    <property type="evidence" value="ECO:0007669"/>
    <property type="project" value="InterPro"/>
</dbReference>
<dbReference type="PANTHER" id="PTHR42648">
    <property type="entry name" value="TRANSPOSASE, PUTATIVE-RELATED"/>
    <property type="match status" value="1"/>
</dbReference>
<dbReference type="SUPFAM" id="SSF53098">
    <property type="entry name" value="Ribonuclease H-like"/>
    <property type="match status" value="1"/>
</dbReference>
<dbReference type="InterPro" id="IPR001584">
    <property type="entry name" value="Integrase_cat-core"/>
</dbReference>
<reference evidence="4 5" key="2">
    <citation type="journal article" date="2017" name="Nature">
        <title>The Apostasia genome and the evolution of orchids.</title>
        <authorList>
            <person name="Zhang G.Q."/>
            <person name="Liu K.W."/>
            <person name="Li Z."/>
            <person name="Lohaus R."/>
            <person name="Hsiao Y.Y."/>
            <person name="Niu S.C."/>
            <person name="Wang J.Y."/>
            <person name="Lin Y.C."/>
            <person name="Xu Q."/>
            <person name="Chen L.J."/>
            <person name="Yoshida K."/>
            <person name="Fujiwara S."/>
            <person name="Wang Z.W."/>
            <person name="Zhang Y.Q."/>
            <person name="Mitsuda N."/>
            <person name="Wang M."/>
            <person name="Liu G.H."/>
            <person name="Pecoraro L."/>
            <person name="Huang H.X."/>
            <person name="Xiao X.J."/>
            <person name="Lin M."/>
            <person name="Wu X.Y."/>
            <person name="Wu W.L."/>
            <person name="Chen Y.Y."/>
            <person name="Chang S.B."/>
            <person name="Sakamoto S."/>
            <person name="Ohme-Takagi M."/>
            <person name="Yagi M."/>
            <person name="Zeng S.J."/>
            <person name="Shen C.Y."/>
            <person name="Yeh C.M."/>
            <person name="Luo Y.B."/>
            <person name="Tsai W.C."/>
            <person name="Van de Peer Y."/>
            <person name="Liu Z.J."/>
        </authorList>
    </citation>
    <scope>NUCLEOTIDE SEQUENCE [LARGE SCALE GENOMIC DNA]</scope>
    <source>
        <tissue evidence="4">The whole plant</tissue>
    </source>
</reference>
<evidence type="ECO:0000313" key="4">
    <source>
        <dbReference type="EMBL" id="PKU59088.1"/>
    </source>
</evidence>
<dbReference type="AlphaFoldDB" id="A0A2I0V6Q5"/>
<evidence type="ECO:0000256" key="2">
    <source>
        <dbReference type="SAM" id="MobiDB-lite"/>
    </source>
</evidence>
<dbReference type="Pfam" id="PF25597">
    <property type="entry name" value="SH3_retrovirus"/>
    <property type="match status" value="1"/>
</dbReference>
<feature type="domain" description="Integrase catalytic" evidence="3">
    <location>
        <begin position="516"/>
        <end position="682"/>
    </location>
</feature>
<reference evidence="4 5" key="1">
    <citation type="journal article" date="2016" name="Sci. Rep.">
        <title>The Dendrobium catenatum Lindl. genome sequence provides insights into polysaccharide synthase, floral development and adaptive evolution.</title>
        <authorList>
            <person name="Zhang G.Q."/>
            <person name="Xu Q."/>
            <person name="Bian C."/>
            <person name="Tsai W.C."/>
            <person name="Yeh C.M."/>
            <person name="Liu K.W."/>
            <person name="Yoshida K."/>
            <person name="Zhang L.S."/>
            <person name="Chang S.B."/>
            <person name="Chen F."/>
            <person name="Shi Y."/>
            <person name="Su Y.Y."/>
            <person name="Zhang Y.Q."/>
            <person name="Chen L.J."/>
            <person name="Yin Y."/>
            <person name="Lin M."/>
            <person name="Huang H."/>
            <person name="Deng H."/>
            <person name="Wang Z.W."/>
            <person name="Zhu S.L."/>
            <person name="Zhao X."/>
            <person name="Deng C."/>
            <person name="Niu S.C."/>
            <person name="Huang J."/>
            <person name="Wang M."/>
            <person name="Liu G.H."/>
            <person name="Yang H.J."/>
            <person name="Xiao X.J."/>
            <person name="Hsiao Y.Y."/>
            <person name="Wu W.L."/>
            <person name="Chen Y.Y."/>
            <person name="Mitsuda N."/>
            <person name="Ohme-Takagi M."/>
            <person name="Luo Y.B."/>
            <person name="Van de Peer Y."/>
            <person name="Liu Z.J."/>
        </authorList>
    </citation>
    <scope>NUCLEOTIDE SEQUENCE [LARGE SCALE GENOMIC DNA]</scope>
    <source>
        <tissue evidence="4">The whole plant</tissue>
    </source>
</reference>
<dbReference type="InterPro" id="IPR054722">
    <property type="entry name" value="PolX-like_BBD"/>
</dbReference>
<dbReference type="PROSITE" id="PS50994">
    <property type="entry name" value="INTEGRASE"/>
    <property type="match status" value="1"/>
</dbReference>
<evidence type="ECO:0000259" key="3">
    <source>
        <dbReference type="PROSITE" id="PS50994"/>
    </source>
</evidence>
<dbReference type="Pfam" id="PF22936">
    <property type="entry name" value="Pol_BBD"/>
    <property type="match status" value="1"/>
</dbReference>